<dbReference type="EMBL" id="LWDF02001465">
    <property type="protein sequence ID" value="KAE8238647.1"/>
    <property type="molecule type" value="Genomic_DNA"/>
</dbReference>
<accession>A0A177TLT7</accession>
<evidence type="ECO:0000313" key="2">
    <source>
        <dbReference type="Proteomes" id="UP000077521"/>
    </source>
</evidence>
<protein>
    <submittedName>
        <fullName evidence="1">Uncharacterized protein</fullName>
    </submittedName>
</protein>
<dbReference type="Proteomes" id="UP000077521">
    <property type="component" value="Unassembled WGS sequence"/>
</dbReference>
<keyword evidence="2" id="KW-1185">Reference proteome</keyword>
<reference evidence="1" key="2">
    <citation type="journal article" date="2019" name="IMA Fungus">
        <title>Genome sequencing and comparison of five Tilletia species to identify candidate genes for the detection of regulated species infecting wheat.</title>
        <authorList>
            <person name="Nguyen H.D.T."/>
            <person name="Sultana T."/>
            <person name="Kesanakurti P."/>
            <person name="Hambleton S."/>
        </authorList>
    </citation>
    <scope>NUCLEOTIDE SEQUENCE</scope>
    <source>
        <strain evidence="1">DAOMC 236416</strain>
    </source>
</reference>
<comment type="caution">
    <text evidence="1">The sequence shown here is derived from an EMBL/GenBank/DDBJ whole genome shotgun (WGS) entry which is preliminary data.</text>
</comment>
<gene>
    <name evidence="1" type="ORF">A4X13_0g8432</name>
</gene>
<reference evidence="1" key="1">
    <citation type="submission" date="2016-04" db="EMBL/GenBank/DDBJ databases">
        <authorList>
            <person name="Nguyen H.D."/>
            <person name="Samba Siva P."/>
            <person name="Cullis J."/>
            <person name="Levesque C.A."/>
            <person name="Hambleton S."/>
        </authorList>
    </citation>
    <scope>NUCLEOTIDE SEQUENCE</scope>
    <source>
        <strain evidence="1">DAOMC 236416</strain>
    </source>
</reference>
<evidence type="ECO:0000313" key="1">
    <source>
        <dbReference type="EMBL" id="KAE8238647.1"/>
    </source>
</evidence>
<proteinExistence type="predicted"/>
<dbReference type="AlphaFoldDB" id="A0A177TLT7"/>
<sequence length="378" mass="43370">MDPDDWETLAGALAHRIQQLSIQLPVMDGIEGGYKHILGQDWPQLRHFYLKAPTFSLGRHGWFIPEEDDDRLWDGLQECLETFFDRHTHLEHIEIEAPYALPPLSLSQTFSRLKRFSFYKKEVGVTAAFFLRHPTLSDFSFDDPEDAQLLSDEKLASVLRVVRGVEYLGIHVFFDNKGISHFVPEPAGVFSDLCLDHSVWQEIRSAHSFTCFNLELYKEDIQDVIPQVGSLFHGFVFPNLTELVLTFTKAEELRSATDSAKILRGILTALQFAPSLRALHFEFMGARPLPPDAELLPVLRLVPPALEYLSWHSPVFNQTQYYRLISRAPSEVNLEKIQSLPASSRLRVSRDGIWSQSSNLRDDKCIFDHTHSPPRLRF</sequence>
<organism evidence="1 2">
    <name type="scientific">Tilletia indica</name>
    <dbReference type="NCBI Taxonomy" id="43049"/>
    <lineage>
        <taxon>Eukaryota</taxon>
        <taxon>Fungi</taxon>
        <taxon>Dikarya</taxon>
        <taxon>Basidiomycota</taxon>
        <taxon>Ustilaginomycotina</taxon>
        <taxon>Exobasidiomycetes</taxon>
        <taxon>Tilletiales</taxon>
        <taxon>Tilletiaceae</taxon>
        <taxon>Tilletia</taxon>
    </lineage>
</organism>
<name>A0A177TLT7_9BASI</name>